<dbReference type="PANTHER" id="PTHR43775">
    <property type="entry name" value="FATTY ACID SYNTHASE"/>
    <property type="match status" value="1"/>
</dbReference>
<comment type="caution">
    <text evidence="4">Lacks conserved residue(s) required for the propagation of feature annotation.</text>
</comment>
<dbReference type="PROSITE" id="PS52019">
    <property type="entry name" value="PKS_MFAS_DH"/>
    <property type="match status" value="1"/>
</dbReference>
<dbReference type="Gene3D" id="3.40.50.720">
    <property type="entry name" value="NAD(P)-binding Rossmann-like Domain"/>
    <property type="match status" value="1"/>
</dbReference>
<dbReference type="Pfam" id="PF08240">
    <property type="entry name" value="ADH_N"/>
    <property type="match status" value="1"/>
</dbReference>
<keyword evidence="2" id="KW-0597">Phosphoprotein</keyword>
<evidence type="ECO:0000256" key="4">
    <source>
        <dbReference type="PROSITE-ProRule" id="PRU01363"/>
    </source>
</evidence>
<dbReference type="InterPro" id="IPR050091">
    <property type="entry name" value="PKS_NRPS_Biosynth_Enz"/>
</dbReference>
<comment type="caution">
    <text evidence="6">The sequence shown here is derived from an EMBL/GenBank/DDBJ whole genome shotgun (WGS) entry which is preliminary data.</text>
</comment>
<dbReference type="AlphaFoldDB" id="A0A8K0WLW3"/>
<dbReference type="Proteomes" id="UP000813444">
    <property type="component" value="Unassembled WGS sequence"/>
</dbReference>
<feature type="domain" description="PKS/mFAS DH" evidence="5">
    <location>
        <begin position="1"/>
        <end position="101"/>
    </location>
</feature>
<dbReference type="EMBL" id="JAGPNK010000015">
    <property type="protein sequence ID" value="KAH7308601.1"/>
    <property type="molecule type" value="Genomic_DNA"/>
</dbReference>
<reference evidence="6" key="1">
    <citation type="journal article" date="2021" name="Nat. Commun.">
        <title>Genetic determinants of endophytism in the Arabidopsis root mycobiome.</title>
        <authorList>
            <person name="Mesny F."/>
            <person name="Miyauchi S."/>
            <person name="Thiergart T."/>
            <person name="Pickel B."/>
            <person name="Atanasova L."/>
            <person name="Karlsson M."/>
            <person name="Huettel B."/>
            <person name="Barry K.W."/>
            <person name="Haridas S."/>
            <person name="Chen C."/>
            <person name="Bauer D."/>
            <person name="Andreopoulos W."/>
            <person name="Pangilinan J."/>
            <person name="LaButti K."/>
            <person name="Riley R."/>
            <person name="Lipzen A."/>
            <person name="Clum A."/>
            <person name="Drula E."/>
            <person name="Henrissat B."/>
            <person name="Kohler A."/>
            <person name="Grigoriev I.V."/>
            <person name="Martin F.M."/>
            <person name="Hacquard S."/>
        </authorList>
    </citation>
    <scope>NUCLEOTIDE SEQUENCE</scope>
    <source>
        <strain evidence="6">MPI-CAGE-CH-0235</strain>
    </source>
</reference>
<dbReference type="Gene3D" id="3.90.180.10">
    <property type="entry name" value="Medium-chain alcohol dehydrogenases, catalytic domain"/>
    <property type="match status" value="1"/>
</dbReference>
<dbReference type="SUPFAM" id="SSF53335">
    <property type="entry name" value="S-adenosyl-L-methionine-dependent methyltransferases"/>
    <property type="match status" value="1"/>
</dbReference>
<dbReference type="GO" id="GO:0016491">
    <property type="term" value="F:oxidoreductase activity"/>
    <property type="evidence" value="ECO:0007669"/>
    <property type="project" value="UniProtKB-KW"/>
</dbReference>
<dbReference type="GO" id="GO:0044550">
    <property type="term" value="P:secondary metabolite biosynthetic process"/>
    <property type="evidence" value="ECO:0007669"/>
    <property type="project" value="TreeGrafter"/>
</dbReference>
<dbReference type="InterPro" id="IPR011032">
    <property type="entry name" value="GroES-like_sf"/>
</dbReference>
<evidence type="ECO:0000256" key="2">
    <source>
        <dbReference type="ARBA" id="ARBA00022553"/>
    </source>
</evidence>
<dbReference type="InterPro" id="IPR013968">
    <property type="entry name" value="PKS_KR"/>
</dbReference>
<name>A0A8K0WLW3_9HYPO</name>
<keyword evidence="3" id="KW-0560">Oxidoreductase</keyword>
<dbReference type="InterPro" id="IPR013149">
    <property type="entry name" value="ADH-like_C"/>
</dbReference>
<accession>A0A8K0WLW3</accession>
<dbReference type="InterPro" id="IPR049900">
    <property type="entry name" value="PKS_mFAS_DH"/>
</dbReference>
<feature type="region of interest" description="C-terminal hotdog fold" evidence="4">
    <location>
        <begin position="1"/>
        <end position="101"/>
    </location>
</feature>
<dbReference type="InterPro" id="IPR036291">
    <property type="entry name" value="NAD(P)-bd_dom_sf"/>
</dbReference>
<dbReference type="InterPro" id="IPR013154">
    <property type="entry name" value="ADH-like_N"/>
</dbReference>
<evidence type="ECO:0000313" key="6">
    <source>
        <dbReference type="EMBL" id="KAH7308601.1"/>
    </source>
</evidence>
<dbReference type="InterPro" id="IPR029063">
    <property type="entry name" value="SAM-dependent_MTases_sf"/>
</dbReference>
<evidence type="ECO:0000256" key="3">
    <source>
        <dbReference type="ARBA" id="ARBA00023002"/>
    </source>
</evidence>
<dbReference type="InterPro" id="IPR049551">
    <property type="entry name" value="PKS_DH_C"/>
</dbReference>
<protein>
    <recommendedName>
        <fullName evidence="5">PKS/mFAS DH domain-containing protein</fullName>
    </recommendedName>
</protein>
<dbReference type="Gene3D" id="3.40.50.150">
    <property type="entry name" value="Vaccinia Virus protein VP39"/>
    <property type="match status" value="1"/>
</dbReference>
<evidence type="ECO:0000259" key="5">
    <source>
        <dbReference type="PROSITE" id="PS52019"/>
    </source>
</evidence>
<organism evidence="6 7">
    <name type="scientific">Stachybotrys elegans</name>
    <dbReference type="NCBI Taxonomy" id="80388"/>
    <lineage>
        <taxon>Eukaryota</taxon>
        <taxon>Fungi</taxon>
        <taxon>Dikarya</taxon>
        <taxon>Ascomycota</taxon>
        <taxon>Pezizomycotina</taxon>
        <taxon>Sordariomycetes</taxon>
        <taxon>Hypocreomycetidae</taxon>
        <taxon>Hypocreales</taxon>
        <taxon>Stachybotryaceae</taxon>
        <taxon>Stachybotrys</taxon>
    </lineage>
</organism>
<evidence type="ECO:0000256" key="1">
    <source>
        <dbReference type="ARBA" id="ARBA00022450"/>
    </source>
</evidence>
<dbReference type="InterPro" id="IPR057326">
    <property type="entry name" value="KR_dom"/>
</dbReference>
<sequence>MHPTVIDGCLQIATVALNRGHHSAINTLMPPAIIDNLVIFPQDRANARGIVASEAMWSGVGRPDDNKRYVSDMRTFAEESGDIIFHLQGLRYHAINATSDKPHAFTQVFWSQDIDFLTPEQLSVILGEASTAEKTEDIAAARIAKLASLIAHKRPSSKILDIALKEELDQDTSLWIDSVRARAGQIASGCKFRLSSPTANASLKMREKCSLDSSNIEFSVHDGLTWGESDEKSDLIIMRTLSHTNILSKAFGAVHNALAPGGYVFIVQESGPEQNGTSGAESHVQSEELSIVPDIATTSTSSLPIIAGRIQKAAAPSDGKVHSVWFGSDSAEHGPAIDYLLQAGYKIEKSRTTEEIPEKATVIVLDEMYHPIVPHLQDEQFASLRQLLDKECRLLWVTKGSQMQVTNPELGLMFGASRSLLAEYPSNQMMVLDVSSSTDELSFRAIGKAIDHLNAAVSLAREDSEFVERNGMYYVSRVVADDAINTCEREMAEGAPIREEAISNSTSTIRLISERVGTLDTLMYNEIDDLPSLNDDEVEIDVKAAGMNFKDLANAMGFLPANEHLFGLECAGTVREVGMDMTTVSPGGRVFMVRRDGGCFANRVRNRWQAAYKLPDNISFAEGSTLGIAPHTAVYALVTLANVQVGQTVLIHSGSGGVGLAAIDLCHHLGAEIYVTVGTEAKRDFLADNYGISRDRMFDSRSTSFAAELMKATGGRGVDVCLNSLTGDMLHESWRLSMGPFDRNCSYRALDLSRKSISDDMTRKTGEYILDLVKIGRLKPLYICKVFPYEETVEAFRYMQRGKHIGKVVISYEHADTTKVPMRPAPPRIELRGDGSYLIAGGFKGLCGSLAVYLARQGAKNITVISRSGHGDEKSQKTIYDCTTLGCNVDCVQRDICNVEDVRRAFKTSSKPVIGVIQGAMYECTWNLHKVSLEQDTPFDFFTLLSSVSGLVGQLGQSNYAAGNVFLDSFAAYRLQQGLPANLINLGPIEDVGYLNDKEMLSRIFEARGWSTINEAQLHRILRASIMQQTQSINSKSTGQLITAIMPGSPPFEALHRFSTLRPAAGSGHGVSGGGGSANTKLAMLKDAAKGEVDQATLLAAAVEIINPVLMRSLGVGEKLDPARPLANYPFECGKAPSMYSTHIPLNLGQYAK</sequence>
<dbReference type="PANTHER" id="PTHR43775:SF18">
    <property type="entry name" value="ENZYME, PUTATIVE (JCVI)-RELATED"/>
    <property type="match status" value="1"/>
</dbReference>
<dbReference type="Pfam" id="PF14765">
    <property type="entry name" value="PS-DH"/>
    <property type="match status" value="1"/>
</dbReference>
<keyword evidence="1" id="KW-0596">Phosphopantetheine</keyword>
<feature type="region of interest" description="N-terminal hotdog fold" evidence="4">
    <location>
        <position position="1"/>
    </location>
</feature>
<evidence type="ECO:0000313" key="7">
    <source>
        <dbReference type="Proteomes" id="UP000813444"/>
    </source>
</evidence>
<dbReference type="InterPro" id="IPR020843">
    <property type="entry name" value="ER"/>
</dbReference>
<dbReference type="SUPFAM" id="SSF51735">
    <property type="entry name" value="NAD(P)-binding Rossmann-fold domains"/>
    <property type="match status" value="2"/>
</dbReference>
<dbReference type="OrthoDB" id="329835at2759"/>
<dbReference type="SMART" id="SM00822">
    <property type="entry name" value="PKS_KR"/>
    <property type="match status" value="1"/>
</dbReference>
<dbReference type="SMART" id="SM00829">
    <property type="entry name" value="PKS_ER"/>
    <property type="match status" value="1"/>
</dbReference>
<dbReference type="GO" id="GO:0006633">
    <property type="term" value="P:fatty acid biosynthetic process"/>
    <property type="evidence" value="ECO:0007669"/>
    <property type="project" value="TreeGrafter"/>
</dbReference>
<dbReference type="GO" id="GO:0004312">
    <property type="term" value="F:fatty acid synthase activity"/>
    <property type="evidence" value="ECO:0007669"/>
    <property type="project" value="TreeGrafter"/>
</dbReference>
<proteinExistence type="predicted"/>
<dbReference type="Pfam" id="PF00107">
    <property type="entry name" value="ADH_zinc_N"/>
    <property type="match status" value="1"/>
</dbReference>
<dbReference type="InterPro" id="IPR056501">
    <property type="entry name" value="NAD-bd_HRPKS_sdrA"/>
</dbReference>
<dbReference type="Pfam" id="PF23114">
    <property type="entry name" value="NAD-bd_HRPKS_sdrA"/>
    <property type="match status" value="1"/>
</dbReference>
<keyword evidence="7" id="KW-1185">Reference proteome</keyword>
<dbReference type="SUPFAM" id="SSF50129">
    <property type="entry name" value="GroES-like"/>
    <property type="match status" value="1"/>
</dbReference>
<dbReference type="CDD" id="cd05195">
    <property type="entry name" value="enoyl_red"/>
    <property type="match status" value="1"/>
</dbReference>
<gene>
    <name evidence="6" type="ORF">B0I35DRAFT_515695</name>
</gene>
<dbReference type="Pfam" id="PF08659">
    <property type="entry name" value="KR"/>
    <property type="match status" value="2"/>
</dbReference>
<dbReference type="Gene3D" id="3.10.129.120">
    <property type="match status" value="1"/>
</dbReference>